<feature type="non-terminal residue" evidence="2">
    <location>
        <position position="572"/>
    </location>
</feature>
<dbReference type="EMBL" id="ML179194">
    <property type="protein sequence ID" value="THU95682.1"/>
    <property type="molecule type" value="Genomic_DNA"/>
</dbReference>
<feature type="compositionally biased region" description="Basic and acidic residues" evidence="1">
    <location>
        <begin position="119"/>
        <end position="134"/>
    </location>
</feature>
<feature type="compositionally biased region" description="Basic and acidic residues" evidence="1">
    <location>
        <begin position="142"/>
        <end position="154"/>
    </location>
</feature>
<proteinExistence type="predicted"/>
<feature type="region of interest" description="Disordered" evidence="1">
    <location>
        <begin position="28"/>
        <end position="48"/>
    </location>
</feature>
<evidence type="ECO:0000256" key="1">
    <source>
        <dbReference type="SAM" id="MobiDB-lite"/>
    </source>
</evidence>
<feature type="region of interest" description="Disordered" evidence="1">
    <location>
        <begin position="372"/>
        <end position="396"/>
    </location>
</feature>
<feature type="compositionally biased region" description="Pro residues" evidence="1">
    <location>
        <begin position="306"/>
        <end position="326"/>
    </location>
</feature>
<keyword evidence="3" id="KW-1185">Reference proteome</keyword>
<dbReference type="Proteomes" id="UP000297245">
    <property type="component" value="Unassembled WGS sequence"/>
</dbReference>
<dbReference type="AlphaFoldDB" id="A0A4S8M0V4"/>
<feature type="compositionally biased region" description="Polar residues" evidence="1">
    <location>
        <begin position="29"/>
        <end position="48"/>
    </location>
</feature>
<organism evidence="2 3">
    <name type="scientific">Dendrothele bispora (strain CBS 962.96)</name>
    <dbReference type="NCBI Taxonomy" id="1314807"/>
    <lineage>
        <taxon>Eukaryota</taxon>
        <taxon>Fungi</taxon>
        <taxon>Dikarya</taxon>
        <taxon>Basidiomycota</taxon>
        <taxon>Agaricomycotina</taxon>
        <taxon>Agaricomycetes</taxon>
        <taxon>Agaricomycetidae</taxon>
        <taxon>Agaricales</taxon>
        <taxon>Agaricales incertae sedis</taxon>
        <taxon>Dendrothele</taxon>
    </lineage>
</organism>
<evidence type="ECO:0000313" key="3">
    <source>
        <dbReference type="Proteomes" id="UP000297245"/>
    </source>
</evidence>
<feature type="compositionally biased region" description="Low complexity" evidence="1">
    <location>
        <begin position="411"/>
        <end position="433"/>
    </location>
</feature>
<accession>A0A4S8M0V4</accession>
<feature type="region of interest" description="Disordered" evidence="1">
    <location>
        <begin position="276"/>
        <end position="349"/>
    </location>
</feature>
<feature type="region of interest" description="Disordered" evidence="1">
    <location>
        <begin position="117"/>
        <end position="154"/>
    </location>
</feature>
<feature type="region of interest" description="Disordered" evidence="1">
    <location>
        <begin position="408"/>
        <end position="433"/>
    </location>
</feature>
<name>A0A4S8M0V4_DENBC</name>
<feature type="compositionally biased region" description="Polar residues" evidence="1">
    <location>
        <begin position="378"/>
        <end position="391"/>
    </location>
</feature>
<protein>
    <submittedName>
        <fullName evidence="2">Uncharacterized protein</fullName>
    </submittedName>
</protein>
<sequence>MTQLVHLGIGLERRQYLCTPRVQHRIRKTQQPAAGHRNTNSRPQFVNNQPADSREIADSFGNQVVQTAYHLPLTKNLDRPRSMISSLGNGDFMKLPRGFIFMSVIRFVLLSRDSGLETPADREQPALQRSRDRSPPVLPGDDATHQDKKTATDEERDIIESHLDFIRNFDYSVGQNSADFPPWALEARDLCLNAAITAFPRSRDTRVRDARPHLDLRWLTLSRRKQGVWDPTVPFPSFTFENLPLYADEASAPSQTVAVAGSSTAAVSAFLRDTTPEHVDETDASSHVTEPAAPVDAGDSGADVNPAPPPVQRPAGPSSPPTPPWSPSKRVRFSSPVPADAGVESSGNSAAIPAPAEVAAPRLVIRIPARPRPVPETVSGQPEASTSTAGSSAPVIQAPIPVVRRSMATLGPPSSEAGPSSAAVPPPRATTTTGLTRAEAVASISTIEPVNCRQGRTLVPLIVEDLRESDVQFDFDAPGLEMLTPSPPFYVPGGVRHPTSTDLAKADQMSLDPRAFLQQWVRDHRHAADQTVVGRVEEYLRSFERFDIRNFLRALGDFLEDRDIDDPELDLQ</sequence>
<evidence type="ECO:0000313" key="2">
    <source>
        <dbReference type="EMBL" id="THU95682.1"/>
    </source>
</evidence>
<gene>
    <name evidence="2" type="ORF">K435DRAFT_797909</name>
</gene>
<reference evidence="2 3" key="1">
    <citation type="journal article" date="2019" name="Nat. Ecol. Evol.">
        <title>Megaphylogeny resolves global patterns of mushroom evolution.</title>
        <authorList>
            <person name="Varga T."/>
            <person name="Krizsan K."/>
            <person name="Foldi C."/>
            <person name="Dima B."/>
            <person name="Sanchez-Garcia M."/>
            <person name="Sanchez-Ramirez S."/>
            <person name="Szollosi G.J."/>
            <person name="Szarkandi J.G."/>
            <person name="Papp V."/>
            <person name="Albert L."/>
            <person name="Andreopoulos W."/>
            <person name="Angelini C."/>
            <person name="Antonin V."/>
            <person name="Barry K.W."/>
            <person name="Bougher N.L."/>
            <person name="Buchanan P."/>
            <person name="Buyck B."/>
            <person name="Bense V."/>
            <person name="Catcheside P."/>
            <person name="Chovatia M."/>
            <person name="Cooper J."/>
            <person name="Damon W."/>
            <person name="Desjardin D."/>
            <person name="Finy P."/>
            <person name="Geml J."/>
            <person name="Haridas S."/>
            <person name="Hughes K."/>
            <person name="Justo A."/>
            <person name="Karasinski D."/>
            <person name="Kautmanova I."/>
            <person name="Kiss B."/>
            <person name="Kocsube S."/>
            <person name="Kotiranta H."/>
            <person name="LaButti K.M."/>
            <person name="Lechner B.E."/>
            <person name="Liimatainen K."/>
            <person name="Lipzen A."/>
            <person name="Lukacs Z."/>
            <person name="Mihaltcheva S."/>
            <person name="Morgado L.N."/>
            <person name="Niskanen T."/>
            <person name="Noordeloos M.E."/>
            <person name="Ohm R.A."/>
            <person name="Ortiz-Santana B."/>
            <person name="Ovrebo C."/>
            <person name="Racz N."/>
            <person name="Riley R."/>
            <person name="Savchenko A."/>
            <person name="Shiryaev A."/>
            <person name="Soop K."/>
            <person name="Spirin V."/>
            <person name="Szebenyi C."/>
            <person name="Tomsovsky M."/>
            <person name="Tulloss R.E."/>
            <person name="Uehling J."/>
            <person name="Grigoriev I.V."/>
            <person name="Vagvolgyi C."/>
            <person name="Papp T."/>
            <person name="Martin F.M."/>
            <person name="Miettinen O."/>
            <person name="Hibbett D.S."/>
            <person name="Nagy L.G."/>
        </authorList>
    </citation>
    <scope>NUCLEOTIDE SEQUENCE [LARGE SCALE GENOMIC DNA]</scope>
    <source>
        <strain evidence="2 3">CBS 962.96</strain>
    </source>
</reference>